<dbReference type="EMBL" id="AP028679">
    <property type="protein sequence ID" value="BEQ16429.1"/>
    <property type="molecule type" value="Genomic_DNA"/>
</dbReference>
<dbReference type="PROSITE" id="PS51219">
    <property type="entry name" value="DPCK"/>
    <property type="match status" value="1"/>
</dbReference>
<dbReference type="InterPro" id="IPR027417">
    <property type="entry name" value="P-loop_NTPase"/>
</dbReference>
<keyword evidence="4 8" id="KW-0547">Nucleotide-binding</keyword>
<dbReference type="FunFam" id="3.40.50.300:FF:000991">
    <property type="entry name" value="Dephospho-CoA kinase"/>
    <property type="match status" value="1"/>
</dbReference>
<evidence type="ECO:0000256" key="4">
    <source>
        <dbReference type="ARBA" id="ARBA00022741"/>
    </source>
</evidence>
<evidence type="ECO:0000256" key="3">
    <source>
        <dbReference type="ARBA" id="ARBA00022679"/>
    </source>
</evidence>
<feature type="binding site" evidence="8">
    <location>
        <begin position="11"/>
        <end position="16"/>
    </location>
    <ligand>
        <name>ATP</name>
        <dbReference type="ChEBI" id="CHEBI:30616"/>
    </ligand>
</feature>
<comment type="function">
    <text evidence="8">Catalyzes the phosphorylation of the 3'-hydroxyl group of dephosphocoenzyme A to form coenzyme A.</text>
</comment>
<dbReference type="Gene3D" id="3.40.50.300">
    <property type="entry name" value="P-loop containing nucleotide triphosphate hydrolases"/>
    <property type="match status" value="1"/>
</dbReference>
<keyword evidence="2 8" id="KW-0963">Cytoplasm</keyword>
<protein>
    <recommendedName>
        <fullName evidence="8 9">Dephospho-CoA kinase</fullName>
        <ecNumber evidence="8 9">2.7.1.24</ecNumber>
    </recommendedName>
    <alternativeName>
        <fullName evidence="8">Dephosphocoenzyme A kinase</fullName>
    </alternativeName>
</protein>
<dbReference type="RefSeq" id="WP_338602233.1">
    <property type="nucleotide sequence ID" value="NZ_AP028679.1"/>
</dbReference>
<dbReference type="GO" id="GO:0005737">
    <property type="term" value="C:cytoplasm"/>
    <property type="evidence" value="ECO:0007669"/>
    <property type="project" value="UniProtKB-SubCell"/>
</dbReference>
<dbReference type="CDD" id="cd02022">
    <property type="entry name" value="DPCK"/>
    <property type="match status" value="1"/>
</dbReference>
<evidence type="ECO:0000313" key="10">
    <source>
        <dbReference type="EMBL" id="BEQ16429.1"/>
    </source>
</evidence>
<evidence type="ECO:0000256" key="7">
    <source>
        <dbReference type="ARBA" id="ARBA00022993"/>
    </source>
</evidence>
<keyword evidence="11" id="KW-1185">Reference proteome</keyword>
<dbReference type="GO" id="GO:0015937">
    <property type="term" value="P:coenzyme A biosynthetic process"/>
    <property type="evidence" value="ECO:0007669"/>
    <property type="project" value="UniProtKB-UniRule"/>
</dbReference>
<sequence>MLSVGLTGGIASGKSTVDRMLVERGAHLIDTDQLARQVVEPGSPALAEIAAAFGPEVIAAGGNLDRARMRAIAFGDPQARAKLDAITHPRINQMVRAELKRLEALDPRGVVIVDVPLLFETGGDKRYDCTVLVYVPHHEQLERLMARDHCSLPVAQQALAAQMPLENKKKKADFLVDNSGSLDETLKQVEHLWQKLLGKARSTQPRS</sequence>
<evidence type="ECO:0000256" key="1">
    <source>
        <dbReference type="ARBA" id="ARBA00009018"/>
    </source>
</evidence>
<proteinExistence type="inferred from homology"/>
<evidence type="ECO:0000256" key="8">
    <source>
        <dbReference type="HAMAP-Rule" id="MF_00376"/>
    </source>
</evidence>
<reference evidence="11" key="1">
    <citation type="journal article" date="2023" name="Arch. Microbiol.">
        <title>Desulfoferula mesophilus gen. nov. sp. nov., a mesophilic sulfate-reducing bacterium isolated from a brackish lake sediment.</title>
        <authorList>
            <person name="Watanabe T."/>
            <person name="Yabe T."/>
            <person name="Tsuji J.M."/>
            <person name="Fukui M."/>
        </authorList>
    </citation>
    <scope>NUCLEOTIDE SEQUENCE [LARGE SCALE GENOMIC DNA]</scope>
    <source>
        <strain evidence="11">12FAK</strain>
    </source>
</reference>
<gene>
    <name evidence="8 10" type="primary">coaE</name>
    <name evidence="10" type="ORF">FAK_34950</name>
</gene>
<dbReference type="Pfam" id="PF01121">
    <property type="entry name" value="CoaE"/>
    <property type="match status" value="1"/>
</dbReference>
<evidence type="ECO:0000256" key="5">
    <source>
        <dbReference type="ARBA" id="ARBA00022777"/>
    </source>
</evidence>
<comment type="pathway">
    <text evidence="8">Cofactor biosynthesis; coenzyme A biosynthesis; CoA from (R)-pantothenate: step 5/5.</text>
</comment>
<dbReference type="SUPFAM" id="SSF52540">
    <property type="entry name" value="P-loop containing nucleoside triphosphate hydrolases"/>
    <property type="match status" value="1"/>
</dbReference>
<dbReference type="EC" id="2.7.1.24" evidence="8 9"/>
<comment type="similarity">
    <text evidence="1 8">Belongs to the CoaE family.</text>
</comment>
<evidence type="ECO:0000256" key="9">
    <source>
        <dbReference type="NCBIfam" id="TIGR00152"/>
    </source>
</evidence>
<accession>A0AAU9EPI8</accession>
<evidence type="ECO:0000256" key="6">
    <source>
        <dbReference type="ARBA" id="ARBA00022840"/>
    </source>
</evidence>
<keyword evidence="5 8" id="KW-0418">Kinase</keyword>
<dbReference type="PANTHER" id="PTHR10695:SF46">
    <property type="entry name" value="BIFUNCTIONAL COENZYME A SYNTHASE-RELATED"/>
    <property type="match status" value="1"/>
</dbReference>
<comment type="catalytic activity">
    <reaction evidence="8">
        <text>3'-dephospho-CoA + ATP = ADP + CoA + H(+)</text>
        <dbReference type="Rhea" id="RHEA:18245"/>
        <dbReference type="ChEBI" id="CHEBI:15378"/>
        <dbReference type="ChEBI" id="CHEBI:30616"/>
        <dbReference type="ChEBI" id="CHEBI:57287"/>
        <dbReference type="ChEBI" id="CHEBI:57328"/>
        <dbReference type="ChEBI" id="CHEBI:456216"/>
        <dbReference type="EC" id="2.7.1.24"/>
    </reaction>
</comment>
<dbReference type="NCBIfam" id="TIGR00152">
    <property type="entry name" value="dephospho-CoA kinase"/>
    <property type="match status" value="1"/>
</dbReference>
<dbReference type="Proteomes" id="UP001366166">
    <property type="component" value="Chromosome"/>
</dbReference>
<dbReference type="GO" id="GO:0005524">
    <property type="term" value="F:ATP binding"/>
    <property type="evidence" value="ECO:0007669"/>
    <property type="project" value="UniProtKB-UniRule"/>
</dbReference>
<name>A0AAU9EPI8_9BACT</name>
<comment type="subcellular location">
    <subcellularLocation>
        <location evidence="8">Cytoplasm</location>
    </subcellularLocation>
</comment>
<dbReference type="KEGG" id="dmp:FAK_34950"/>
<keyword evidence="7 8" id="KW-0173">Coenzyme A biosynthesis</keyword>
<dbReference type="AlphaFoldDB" id="A0AAU9EPI8"/>
<dbReference type="PANTHER" id="PTHR10695">
    <property type="entry name" value="DEPHOSPHO-COA KINASE-RELATED"/>
    <property type="match status" value="1"/>
</dbReference>
<keyword evidence="6 8" id="KW-0067">ATP-binding</keyword>
<dbReference type="InterPro" id="IPR001977">
    <property type="entry name" value="Depp_CoAkinase"/>
</dbReference>
<evidence type="ECO:0000313" key="11">
    <source>
        <dbReference type="Proteomes" id="UP001366166"/>
    </source>
</evidence>
<dbReference type="GO" id="GO:0004140">
    <property type="term" value="F:dephospho-CoA kinase activity"/>
    <property type="evidence" value="ECO:0007669"/>
    <property type="project" value="UniProtKB-UniRule"/>
</dbReference>
<dbReference type="HAMAP" id="MF_00376">
    <property type="entry name" value="Dephospho_CoA_kinase"/>
    <property type="match status" value="1"/>
</dbReference>
<evidence type="ECO:0000256" key="2">
    <source>
        <dbReference type="ARBA" id="ARBA00022490"/>
    </source>
</evidence>
<organism evidence="10 11">
    <name type="scientific">Desulfoferula mesophila</name>
    <dbReference type="NCBI Taxonomy" id="3058419"/>
    <lineage>
        <taxon>Bacteria</taxon>
        <taxon>Pseudomonadati</taxon>
        <taxon>Thermodesulfobacteriota</taxon>
        <taxon>Desulfarculia</taxon>
        <taxon>Desulfarculales</taxon>
        <taxon>Desulfarculaceae</taxon>
        <taxon>Desulfoferula</taxon>
    </lineage>
</organism>
<keyword evidence="3 8" id="KW-0808">Transferase</keyword>